<reference evidence="1 2" key="1">
    <citation type="submission" date="2020-12" db="EMBL/GenBank/DDBJ databases">
        <title>WGS of Thermoactinomyces spp.</title>
        <authorList>
            <person name="Cheng K."/>
        </authorList>
    </citation>
    <scope>NUCLEOTIDE SEQUENCE [LARGE SCALE GENOMIC DNA]</scope>
    <source>
        <strain evidence="2">CICC 10650\ACCC 41061</strain>
    </source>
</reference>
<dbReference type="Pfam" id="PF14434">
    <property type="entry name" value="Imm6"/>
    <property type="match status" value="1"/>
</dbReference>
<evidence type="ECO:0000313" key="2">
    <source>
        <dbReference type="Proteomes" id="UP000641910"/>
    </source>
</evidence>
<evidence type="ECO:0000313" key="1">
    <source>
        <dbReference type="EMBL" id="MBH8587659.1"/>
    </source>
</evidence>
<organism evidence="1 2">
    <name type="scientific">Thermoactinomyces vulgaris</name>
    <dbReference type="NCBI Taxonomy" id="2026"/>
    <lineage>
        <taxon>Bacteria</taxon>
        <taxon>Bacillati</taxon>
        <taxon>Bacillota</taxon>
        <taxon>Bacilli</taxon>
        <taxon>Bacillales</taxon>
        <taxon>Thermoactinomycetaceae</taxon>
        <taxon>Thermoactinomyces</taxon>
    </lineage>
</organism>
<gene>
    <name evidence="1" type="ORF">I8U22_02325</name>
</gene>
<dbReference type="Proteomes" id="UP000641910">
    <property type="component" value="Unassembled WGS sequence"/>
</dbReference>
<sequence>MKWYDHVSEDAKAAFYLSLTEKVLDKISHYEWFPHVKETMNMCWDWIEEKGWSGHDLYERLDDEESEAGLFSIHINEVDAGLDDDEDELAFFCVIDAVAYTVWQACKYEEKGYVPQAIEVVNDEFTDGEFMRKICQIHDYQEKWAERLKQYLIKNHPAGSDKKIQREELLSLIA</sequence>
<dbReference type="RefSeq" id="WP_121873991.1">
    <property type="nucleotide sequence ID" value="NZ_JACEIS010000004.1"/>
</dbReference>
<comment type="caution">
    <text evidence="1">The sequence shown here is derived from an EMBL/GenBank/DDBJ whole genome shotgun (WGS) entry which is preliminary data.</text>
</comment>
<dbReference type="EMBL" id="JAECVU010000001">
    <property type="protein sequence ID" value="MBH8587659.1"/>
    <property type="molecule type" value="Genomic_DNA"/>
</dbReference>
<keyword evidence="2" id="KW-1185">Reference proteome</keyword>
<name>A0ABS0QEF7_THEVU</name>
<dbReference type="InterPro" id="IPR025674">
    <property type="entry name" value="Imm6"/>
</dbReference>
<accession>A0ABS0QEF7</accession>
<protein>
    <submittedName>
        <fullName evidence="1">Uncharacterized protein</fullName>
    </submittedName>
</protein>
<proteinExistence type="predicted"/>